<keyword evidence="3" id="KW-0479">Metal-binding</keyword>
<dbReference type="GO" id="GO:0003700">
    <property type="term" value="F:DNA-binding transcription factor activity"/>
    <property type="evidence" value="ECO:0007669"/>
    <property type="project" value="InterPro"/>
</dbReference>
<evidence type="ECO:0000256" key="1">
    <source>
        <dbReference type="ARBA" id="ARBA00011738"/>
    </source>
</evidence>
<dbReference type="Pfam" id="PF01475">
    <property type="entry name" value="FUR"/>
    <property type="match status" value="1"/>
</dbReference>
<dbReference type="GO" id="GO:0000976">
    <property type="term" value="F:transcription cis-regulatory region binding"/>
    <property type="evidence" value="ECO:0007669"/>
    <property type="project" value="TreeGrafter"/>
</dbReference>
<proteinExistence type="predicted"/>
<dbReference type="InterPro" id="IPR002481">
    <property type="entry name" value="FUR"/>
</dbReference>
<keyword evidence="4" id="KW-0408">Iron</keyword>
<dbReference type="EMBL" id="JACHBW010000004">
    <property type="protein sequence ID" value="MBB6101882.1"/>
    <property type="molecule type" value="Genomic_DNA"/>
</dbReference>
<feature type="binding site" evidence="3">
    <location>
        <position position="123"/>
    </location>
    <ligand>
        <name>Zn(2+)</name>
        <dbReference type="ChEBI" id="CHEBI:29105"/>
    </ligand>
</feature>
<dbReference type="Proteomes" id="UP000571554">
    <property type="component" value="Unassembled WGS sequence"/>
</dbReference>
<dbReference type="GO" id="GO:0045892">
    <property type="term" value="P:negative regulation of DNA-templated transcription"/>
    <property type="evidence" value="ECO:0007669"/>
    <property type="project" value="TreeGrafter"/>
</dbReference>
<dbReference type="Gene3D" id="1.10.10.10">
    <property type="entry name" value="Winged helix-like DNA-binding domain superfamily/Winged helix DNA-binding domain"/>
    <property type="match status" value="1"/>
</dbReference>
<protein>
    <recommendedName>
        <fullName evidence="2">Ferric uptake regulation protein</fullName>
    </recommendedName>
</protein>
<evidence type="ECO:0000256" key="4">
    <source>
        <dbReference type="PIRSR" id="PIRSR602481-2"/>
    </source>
</evidence>
<dbReference type="GO" id="GO:0008270">
    <property type="term" value="F:zinc ion binding"/>
    <property type="evidence" value="ECO:0007669"/>
    <property type="project" value="TreeGrafter"/>
</dbReference>
<evidence type="ECO:0000313" key="5">
    <source>
        <dbReference type="EMBL" id="MBB6101882.1"/>
    </source>
</evidence>
<reference evidence="5 6" key="1">
    <citation type="submission" date="2020-08" db="EMBL/GenBank/DDBJ databases">
        <title>Above-ground endophytic microbial communities from plants in different locations in the United States.</title>
        <authorList>
            <person name="Frank C."/>
        </authorList>
    </citation>
    <scope>NUCLEOTIDE SEQUENCE [LARGE SCALE GENOMIC DNA]</scope>
    <source>
        <strain evidence="5 6">WP4_2_2</strain>
    </source>
</reference>
<feature type="binding site" evidence="4">
    <location>
        <position position="136"/>
    </location>
    <ligand>
        <name>Fe cation</name>
        <dbReference type="ChEBI" id="CHEBI:24875"/>
    </ligand>
</feature>
<dbReference type="GO" id="GO:0005829">
    <property type="term" value="C:cytosol"/>
    <property type="evidence" value="ECO:0007669"/>
    <property type="project" value="TreeGrafter"/>
</dbReference>
<dbReference type="SUPFAM" id="SSF46785">
    <property type="entry name" value="Winged helix' DNA-binding domain"/>
    <property type="match status" value="1"/>
</dbReference>
<evidence type="ECO:0000256" key="2">
    <source>
        <dbReference type="ARBA" id="ARBA00020910"/>
    </source>
</evidence>
<dbReference type="RefSeq" id="WP_183723552.1">
    <property type="nucleotide sequence ID" value="NZ_JACHBW010000004.1"/>
</dbReference>
<dbReference type="GO" id="GO:1900376">
    <property type="term" value="P:regulation of secondary metabolite biosynthetic process"/>
    <property type="evidence" value="ECO:0007669"/>
    <property type="project" value="TreeGrafter"/>
</dbReference>
<keyword evidence="6" id="KW-1185">Reference proteome</keyword>
<feature type="binding site" evidence="3">
    <location>
        <position position="161"/>
    </location>
    <ligand>
        <name>Zn(2+)</name>
        <dbReference type="ChEBI" id="CHEBI:29105"/>
    </ligand>
</feature>
<dbReference type="PANTHER" id="PTHR33202">
    <property type="entry name" value="ZINC UPTAKE REGULATION PROTEIN"/>
    <property type="match status" value="1"/>
</dbReference>
<evidence type="ECO:0000256" key="3">
    <source>
        <dbReference type="PIRSR" id="PIRSR602481-1"/>
    </source>
</evidence>
<comment type="subunit">
    <text evidence="1">Homodimer.</text>
</comment>
<sequence>METAELKDPDDDLDNPDNADLTAAAVCAFLRSKGLNVTKTRLHVLALLSEFDRPVSGETLFRHIIKKRESMSKATIYRTLVEFEKAGVVSRQWVAGLTGARAAYVSLQKPRGETFHQIVCRDCERRHALADDGVLERIRQALREEAALGSRPQPLTIYYLCTGCAGRNPLVGMEAPN</sequence>
<gene>
    <name evidence="5" type="ORF">F4827_001730</name>
</gene>
<name>A0A7W9TUW6_9BURK</name>
<dbReference type="AlphaFoldDB" id="A0A7W9TUW6"/>
<keyword evidence="3" id="KW-0862">Zinc</keyword>
<evidence type="ECO:0000313" key="6">
    <source>
        <dbReference type="Proteomes" id="UP000571554"/>
    </source>
</evidence>
<comment type="cofactor">
    <cofactor evidence="4">
        <name>Mn(2+)</name>
        <dbReference type="ChEBI" id="CHEBI:29035"/>
    </cofactor>
    <cofactor evidence="4">
        <name>Fe(2+)</name>
        <dbReference type="ChEBI" id="CHEBI:29033"/>
    </cofactor>
    <text evidence="4">Binds 1 Mn(2+) or Fe(2+) ion per subunit.</text>
</comment>
<dbReference type="InterPro" id="IPR036390">
    <property type="entry name" value="WH_DNA-bd_sf"/>
</dbReference>
<organism evidence="5 6">
    <name type="scientific">Paraburkholderia bannensis</name>
    <dbReference type="NCBI Taxonomy" id="765414"/>
    <lineage>
        <taxon>Bacteria</taxon>
        <taxon>Pseudomonadati</taxon>
        <taxon>Pseudomonadota</taxon>
        <taxon>Betaproteobacteria</taxon>
        <taxon>Burkholderiales</taxon>
        <taxon>Burkholderiaceae</taxon>
        <taxon>Paraburkholderia</taxon>
    </lineage>
</organism>
<dbReference type="InterPro" id="IPR036388">
    <property type="entry name" value="WH-like_DNA-bd_sf"/>
</dbReference>
<feature type="binding site" evidence="3">
    <location>
        <position position="164"/>
    </location>
    <ligand>
        <name>Zn(2+)</name>
        <dbReference type="ChEBI" id="CHEBI:29105"/>
    </ligand>
</feature>
<accession>A0A7W9TUW6</accession>
<feature type="binding site" evidence="3">
    <location>
        <position position="120"/>
    </location>
    <ligand>
        <name>Zn(2+)</name>
        <dbReference type="ChEBI" id="CHEBI:29105"/>
    </ligand>
</feature>
<comment type="caution">
    <text evidence="5">The sequence shown here is derived from an EMBL/GenBank/DDBJ whole genome shotgun (WGS) entry which is preliminary data.</text>
</comment>
<dbReference type="PANTHER" id="PTHR33202:SF2">
    <property type="entry name" value="FERRIC UPTAKE REGULATION PROTEIN"/>
    <property type="match status" value="1"/>
</dbReference>
<comment type="cofactor">
    <cofactor evidence="3">
        <name>Zn(2+)</name>
        <dbReference type="ChEBI" id="CHEBI:29105"/>
    </cofactor>
    <text evidence="3">Binds 1 zinc ion per subunit.</text>
</comment>